<organism evidence="1 2">
    <name type="scientific">Symbiodinium microadriaticum</name>
    <name type="common">Dinoflagellate</name>
    <name type="synonym">Zooxanthella microadriatica</name>
    <dbReference type="NCBI Taxonomy" id="2951"/>
    <lineage>
        <taxon>Eukaryota</taxon>
        <taxon>Sar</taxon>
        <taxon>Alveolata</taxon>
        <taxon>Dinophyceae</taxon>
        <taxon>Suessiales</taxon>
        <taxon>Symbiodiniaceae</taxon>
        <taxon>Symbiodinium</taxon>
    </lineage>
</organism>
<comment type="caution">
    <text evidence="1">The sequence shown here is derived from an EMBL/GenBank/DDBJ whole genome shotgun (WGS) entry which is preliminary data.</text>
</comment>
<protein>
    <submittedName>
        <fullName evidence="1">Uncharacterized protein</fullName>
    </submittedName>
</protein>
<dbReference type="AlphaFoldDB" id="A0A1Q9E7N5"/>
<evidence type="ECO:0000313" key="2">
    <source>
        <dbReference type="Proteomes" id="UP000186817"/>
    </source>
</evidence>
<evidence type="ECO:0000313" key="1">
    <source>
        <dbReference type="EMBL" id="OLQ03438.1"/>
    </source>
</evidence>
<reference evidence="1 2" key="1">
    <citation type="submission" date="2016-02" db="EMBL/GenBank/DDBJ databases">
        <title>Genome analysis of coral dinoflagellate symbionts highlights evolutionary adaptations to a symbiotic lifestyle.</title>
        <authorList>
            <person name="Aranda M."/>
            <person name="Li Y."/>
            <person name="Liew Y.J."/>
            <person name="Baumgarten S."/>
            <person name="Simakov O."/>
            <person name="Wilson M."/>
            <person name="Piel J."/>
            <person name="Ashoor H."/>
            <person name="Bougouffa S."/>
            <person name="Bajic V.B."/>
            <person name="Ryu T."/>
            <person name="Ravasi T."/>
            <person name="Bayer T."/>
            <person name="Micklem G."/>
            <person name="Kim H."/>
            <person name="Bhak J."/>
            <person name="Lajeunesse T.C."/>
            <person name="Voolstra C.R."/>
        </authorList>
    </citation>
    <scope>NUCLEOTIDE SEQUENCE [LARGE SCALE GENOMIC DNA]</scope>
    <source>
        <strain evidence="1 2">CCMP2467</strain>
    </source>
</reference>
<dbReference type="OrthoDB" id="10291057at2759"/>
<dbReference type="Proteomes" id="UP000186817">
    <property type="component" value="Unassembled WGS sequence"/>
</dbReference>
<gene>
    <name evidence="1" type="ORF">AK812_SmicGene13623</name>
</gene>
<sequence length="84" mass="9255">MSRVTREAFCSSSRKRRSSCRGCIAPMPIVMRMARTTTGEVVMAQVAKDCQVLSVPEHGCGGKDLGRLLLLTAQNRHRPKCPKP</sequence>
<accession>A0A1Q9E7N5</accession>
<proteinExistence type="predicted"/>
<dbReference type="EMBL" id="LSRX01000236">
    <property type="protein sequence ID" value="OLQ03438.1"/>
    <property type="molecule type" value="Genomic_DNA"/>
</dbReference>
<keyword evidence="2" id="KW-1185">Reference proteome</keyword>
<name>A0A1Q9E7N5_SYMMI</name>